<dbReference type="HOGENOM" id="CLU_902404_0_0_10"/>
<reference evidence="4" key="1">
    <citation type="submission" date="2012-06" db="EMBL/GenBank/DDBJ databases">
        <title>The complete genome of Flexibacter litoralis DSM 6794.</title>
        <authorList>
            <person name="Lucas S."/>
            <person name="Copeland A."/>
            <person name="Lapidus A."/>
            <person name="Glavina del Rio T."/>
            <person name="Dalin E."/>
            <person name="Tice H."/>
            <person name="Bruce D."/>
            <person name="Goodwin L."/>
            <person name="Pitluck S."/>
            <person name="Peters L."/>
            <person name="Ovchinnikova G."/>
            <person name="Lu M."/>
            <person name="Kyrpides N."/>
            <person name="Mavromatis K."/>
            <person name="Ivanova N."/>
            <person name="Brettin T."/>
            <person name="Detter J.C."/>
            <person name="Han C."/>
            <person name="Larimer F."/>
            <person name="Land M."/>
            <person name="Hauser L."/>
            <person name="Markowitz V."/>
            <person name="Cheng J.-F."/>
            <person name="Hugenholtz P."/>
            <person name="Woyke T."/>
            <person name="Wu D."/>
            <person name="Spring S."/>
            <person name="Lang E."/>
            <person name="Kopitz M."/>
            <person name="Brambilla E."/>
            <person name="Klenk H.-P."/>
            <person name="Eisen J.A."/>
        </authorList>
    </citation>
    <scope>NUCLEOTIDE SEQUENCE [LARGE SCALE GENOMIC DNA]</scope>
    <source>
        <strain evidence="4">ATCC 23117 / DSM 6794 / NBRC 15988 / NCIMB 1366 / Sio-4</strain>
    </source>
</reference>
<evidence type="ECO:0000259" key="2">
    <source>
        <dbReference type="PROSITE" id="PS51724"/>
    </source>
</evidence>
<dbReference type="Gene3D" id="3.40.30.10">
    <property type="entry name" value="Glutaredoxin"/>
    <property type="match status" value="1"/>
</dbReference>
<gene>
    <name evidence="3" type="ordered locus">Fleli_3425</name>
</gene>
<dbReference type="SUPFAM" id="SSF52833">
    <property type="entry name" value="Thioredoxin-like"/>
    <property type="match status" value="1"/>
</dbReference>
<dbReference type="EMBL" id="CP003345">
    <property type="protein sequence ID" value="AFM05745.1"/>
    <property type="molecule type" value="Genomic_DNA"/>
</dbReference>
<accession>I4AP60</accession>
<feature type="domain" description="SPOR" evidence="2">
    <location>
        <begin position="197"/>
        <end position="277"/>
    </location>
</feature>
<keyword evidence="1" id="KW-0812">Transmembrane</keyword>
<dbReference type="AlphaFoldDB" id="I4AP60"/>
<dbReference type="GO" id="GO:0042834">
    <property type="term" value="F:peptidoglycan binding"/>
    <property type="evidence" value="ECO:0007669"/>
    <property type="project" value="InterPro"/>
</dbReference>
<organism evidence="3 4">
    <name type="scientific">Bernardetia litoralis (strain ATCC 23117 / DSM 6794 / NBRC 15988 / NCIMB 1366 / Fx l1 / Sio-4)</name>
    <name type="common">Flexibacter litoralis</name>
    <dbReference type="NCBI Taxonomy" id="880071"/>
    <lineage>
        <taxon>Bacteria</taxon>
        <taxon>Pseudomonadati</taxon>
        <taxon>Bacteroidota</taxon>
        <taxon>Cytophagia</taxon>
        <taxon>Cytophagales</taxon>
        <taxon>Bernardetiaceae</taxon>
        <taxon>Bernardetia</taxon>
    </lineage>
</organism>
<dbReference type="STRING" id="880071.Fleli_3425"/>
<dbReference type="eggNOG" id="COG3266">
    <property type="taxonomic scope" value="Bacteria"/>
</dbReference>
<dbReference type="InterPro" id="IPR007730">
    <property type="entry name" value="SPOR-like_dom"/>
</dbReference>
<dbReference type="InterPro" id="IPR036249">
    <property type="entry name" value="Thioredoxin-like_sf"/>
</dbReference>
<dbReference type="Gene3D" id="3.30.70.1070">
    <property type="entry name" value="Sporulation related repeat"/>
    <property type="match status" value="1"/>
</dbReference>
<name>I4AP60_BERLS</name>
<dbReference type="Proteomes" id="UP000006054">
    <property type="component" value="Chromosome"/>
</dbReference>
<dbReference type="OrthoDB" id="981626at2"/>
<feature type="transmembrane region" description="Helical" evidence="1">
    <location>
        <begin position="22"/>
        <end position="42"/>
    </location>
</feature>
<keyword evidence="1" id="KW-0472">Membrane</keyword>
<dbReference type="Pfam" id="PF05036">
    <property type="entry name" value="SPOR"/>
    <property type="match status" value="1"/>
</dbReference>
<evidence type="ECO:0000256" key="1">
    <source>
        <dbReference type="SAM" id="Phobius"/>
    </source>
</evidence>
<dbReference type="RefSeq" id="WP_014799171.1">
    <property type="nucleotide sequence ID" value="NC_018018.1"/>
</dbReference>
<evidence type="ECO:0000313" key="4">
    <source>
        <dbReference type="Proteomes" id="UP000006054"/>
    </source>
</evidence>
<proteinExistence type="predicted"/>
<protein>
    <submittedName>
        <fullName evidence="3">Sporulation related protein</fullName>
    </submittedName>
</protein>
<evidence type="ECO:0000313" key="3">
    <source>
        <dbReference type="EMBL" id="AFM05745.1"/>
    </source>
</evidence>
<keyword evidence="1" id="KW-1133">Transmembrane helix</keyword>
<dbReference type="KEGG" id="fli:Fleli_3425"/>
<sequence length="308" mass="35847" precursor="true">MSYFKESSTKVANFNLSKPNSFYQKIILIFLVGFFINSYSAFSQNEMSYFEGSFDQLQEEAKKKNKPYFVFVHANKNKFDSVTFANQYVQTYIKKRYLAQKLQAPSLYADYVVKKYEVKSFPQILIFTPQGKLVDRINSYLSPKKMIARLKLHEGKTGSSDDRISDFAKAANPELSLKLQTEGEIQEVYHFSIRPYGVEEKTIGVQLGVFENYQNLVNNVAELEVHWHDNILVTFVEIDGKMLYRLLLGPFYSYEHADRYNKNLKEKMGLRGILVSLENFNPITEDNKNEYLIESIETPVESENPNKR</sequence>
<dbReference type="PROSITE" id="PS51724">
    <property type="entry name" value="SPOR"/>
    <property type="match status" value="1"/>
</dbReference>
<dbReference type="SUPFAM" id="SSF110997">
    <property type="entry name" value="Sporulation related repeat"/>
    <property type="match status" value="1"/>
</dbReference>
<dbReference type="InterPro" id="IPR036680">
    <property type="entry name" value="SPOR-like_sf"/>
</dbReference>
<keyword evidence="4" id="KW-1185">Reference proteome</keyword>